<dbReference type="AlphaFoldDB" id="A0A5B7HXW7"/>
<dbReference type="EMBL" id="VSRR010038233">
    <property type="protein sequence ID" value="MPC74097.1"/>
    <property type="molecule type" value="Genomic_DNA"/>
</dbReference>
<evidence type="ECO:0000313" key="2">
    <source>
        <dbReference type="Proteomes" id="UP000324222"/>
    </source>
</evidence>
<gene>
    <name evidence="1" type="ORF">E2C01_068443</name>
</gene>
<name>A0A5B7HXW7_PORTR</name>
<keyword evidence="2" id="KW-1185">Reference proteome</keyword>
<protein>
    <submittedName>
        <fullName evidence="1">Uncharacterized protein</fullName>
    </submittedName>
</protein>
<reference evidence="1 2" key="1">
    <citation type="submission" date="2019-05" db="EMBL/GenBank/DDBJ databases">
        <title>Another draft genome of Portunus trituberculatus and its Hox gene families provides insights of decapod evolution.</title>
        <authorList>
            <person name="Jeong J.-H."/>
            <person name="Song I."/>
            <person name="Kim S."/>
            <person name="Choi T."/>
            <person name="Kim D."/>
            <person name="Ryu S."/>
            <person name="Kim W."/>
        </authorList>
    </citation>
    <scope>NUCLEOTIDE SEQUENCE [LARGE SCALE GENOMIC DNA]</scope>
    <source>
        <tissue evidence="1">Muscle</tissue>
    </source>
</reference>
<comment type="caution">
    <text evidence="1">The sequence shown here is derived from an EMBL/GenBank/DDBJ whole genome shotgun (WGS) entry which is preliminary data.</text>
</comment>
<accession>A0A5B7HXW7</accession>
<proteinExistence type="predicted"/>
<dbReference type="Proteomes" id="UP000324222">
    <property type="component" value="Unassembled WGS sequence"/>
</dbReference>
<sequence length="89" mass="10106">MALVGRSEGETAWHFYCRFYLADTTARETFLPLTPMTNCYITVWLTECGNKTTANRQVSSDISSQATAKQEEARLVNTFPVFSKPTLKY</sequence>
<evidence type="ECO:0000313" key="1">
    <source>
        <dbReference type="EMBL" id="MPC74097.1"/>
    </source>
</evidence>
<organism evidence="1 2">
    <name type="scientific">Portunus trituberculatus</name>
    <name type="common">Swimming crab</name>
    <name type="synonym">Neptunus trituberculatus</name>
    <dbReference type="NCBI Taxonomy" id="210409"/>
    <lineage>
        <taxon>Eukaryota</taxon>
        <taxon>Metazoa</taxon>
        <taxon>Ecdysozoa</taxon>
        <taxon>Arthropoda</taxon>
        <taxon>Crustacea</taxon>
        <taxon>Multicrustacea</taxon>
        <taxon>Malacostraca</taxon>
        <taxon>Eumalacostraca</taxon>
        <taxon>Eucarida</taxon>
        <taxon>Decapoda</taxon>
        <taxon>Pleocyemata</taxon>
        <taxon>Brachyura</taxon>
        <taxon>Eubrachyura</taxon>
        <taxon>Portunoidea</taxon>
        <taxon>Portunidae</taxon>
        <taxon>Portuninae</taxon>
        <taxon>Portunus</taxon>
    </lineage>
</organism>